<evidence type="ECO:0000256" key="1">
    <source>
        <dbReference type="SAM" id="MobiDB-lite"/>
    </source>
</evidence>
<accession>E9IZG1</accession>
<feature type="compositionally biased region" description="Basic residues" evidence="1">
    <location>
        <begin position="43"/>
        <end position="53"/>
    </location>
</feature>
<dbReference type="AlphaFoldDB" id="E9IZG1"/>
<gene>
    <name evidence="2" type="ORF">SINV_02906</name>
</gene>
<feature type="compositionally biased region" description="Basic and acidic residues" evidence="1">
    <location>
        <begin position="1"/>
        <end position="42"/>
    </location>
</feature>
<organism>
    <name type="scientific">Solenopsis invicta</name>
    <name type="common">Red imported fire ant</name>
    <name type="synonym">Solenopsis wagneri</name>
    <dbReference type="NCBI Taxonomy" id="13686"/>
    <lineage>
        <taxon>Eukaryota</taxon>
        <taxon>Metazoa</taxon>
        <taxon>Ecdysozoa</taxon>
        <taxon>Arthropoda</taxon>
        <taxon>Hexapoda</taxon>
        <taxon>Insecta</taxon>
        <taxon>Pterygota</taxon>
        <taxon>Neoptera</taxon>
        <taxon>Endopterygota</taxon>
        <taxon>Hymenoptera</taxon>
        <taxon>Apocrita</taxon>
        <taxon>Aculeata</taxon>
        <taxon>Formicoidea</taxon>
        <taxon>Formicidae</taxon>
        <taxon>Myrmicinae</taxon>
        <taxon>Solenopsis</taxon>
    </lineage>
</organism>
<dbReference type="EMBL" id="GL767152">
    <property type="protein sequence ID" value="EFZ14040.1"/>
    <property type="molecule type" value="Genomic_DNA"/>
</dbReference>
<evidence type="ECO:0000313" key="2">
    <source>
        <dbReference type="EMBL" id="EFZ14040.1"/>
    </source>
</evidence>
<proteinExistence type="predicted"/>
<sequence length="122" mass="14478">MEENRREITKKLQMDRKTCHKGQEKERELESGQEEFSRENNRRNRRSRKKKNNNRGEFNARVAEEEGLLWDGEEEAKKRNLKDKTMNKQGEDLIEDIQKHGLGILNGNMIEDETGEWTFEGA</sequence>
<feature type="compositionally biased region" description="Basic and acidic residues" evidence="1">
    <location>
        <begin position="75"/>
        <end position="84"/>
    </location>
</feature>
<feature type="compositionally biased region" description="Acidic residues" evidence="1">
    <location>
        <begin position="65"/>
        <end position="74"/>
    </location>
</feature>
<reference evidence="2" key="1">
    <citation type="journal article" date="2011" name="Proc. Natl. Acad. Sci. U.S.A.">
        <title>The genome of the fire ant Solenopsis invicta.</title>
        <authorList>
            <person name="Wurm Y."/>
            <person name="Wang J."/>
            <person name="Riba-Grognuz O."/>
            <person name="Corona M."/>
            <person name="Nygaard S."/>
            <person name="Hunt B.G."/>
            <person name="Ingram K.K."/>
            <person name="Falquet L."/>
            <person name="Nipitwattanaphon M."/>
            <person name="Gotzek D."/>
            <person name="Dijkstra M.B."/>
            <person name="Oettler J."/>
            <person name="Comtesse F."/>
            <person name="Shih C.J."/>
            <person name="Wu W.J."/>
            <person name="Yang C.C."/>
            <person name="Thomas J."/>
            <person name="Beaudoing E."/>
            <person name="Pradervand S."/>
            <person name="Flegel V."/>
            <person name="Cook E.D."/>
            <person name="Fabbretti R."/>
            <person name="Stockinger H."/>
            <person name="Long L."/>
            <person name="Farmerie W.G."/>
            <person name="Oakey J."/>
            <person name="Boomsma J.J."/>
            <person name="Pamilo P."/>
            <person name="Yi S.V."/>
            <person name="Heinze J."/>
            <person name="Goodisman M.A."/>
            <person name="Farinelli L."/>
            <person name="Harshman K."/>
            <person name="Hulo N."/>
            <person name="Cerutti L."/>
            <person name="Xenarios I."/>
            <person name="Shoemaker D."/>
            <person name="Keller L."/>
        </authorList>
    </citation>
    <scope>NUCLEOTIDE SEQUENCE [LARGE SCALE GENOMIC DNA]</scope>
</reference>
<feature type="region of interest" description="Disordered" evidence="1">
    <location>
        <begin position="1"/>
        <end position="84"/>
    </location>
</feature>
<protein>
    <submittedName>
        <fullName evidence="2">Uncharacterized protein</fullName>
    </submittedName>
</protein>
<dbReference type="HOGENOM" id="CLU_2029591_0_0_1"/>
<dbReference type="InterPro" id="IPR036691">
    <property type="entry name" value="Endo/exonu/phosph_ase_sf"/>
</dbReference>
<dbReference type="Gene3D" id="3.60.10.10">
    <property type="entry name" value="Endonuclease/exonuclease/phosphatase"/>
    <property type="match status" value="1"/>
</dbReference>
<name>E9IZG1_SOLIN</name>
<feature type="non-terminal residue" evidence="2">
    <location>
        <position position="122"/>
    </location>
</feature>